<evidence type="ECO:0000313" key="4">
    <source>
        <dbReference type="EMBL" id="PWN30901.1"/>
    </source>
</evidence>
<evidence type="ECO:0000313" key="5">
    <source>
        <dbReference type="Proteomes" id="UP000245884"/>
    </source>
</evidence>
<dbReference type="RefSeq" id="XP_025365513.1">
    <property type="nucleotide sequence ID" value="XM_025505261.1"/>
</dbReference>
<feature type="region of interest" description="Disordered" evidence="2">
    <location>
        <begin position="31"/>
        <end position="75"/>
    </location>
</feature>
<evidence type="ECO:0000256" key="2">
    <source>
        <dbReference type="SAM" id="MobiDB-lite"/>
    </source>
</evidence>
<dbReference type="EMBL" id="KZ819662">
    <property type="protein sequence ID" value="PWN30901.1"/>
    <property type="molecule type" value="Genomic_DNA"/>
</dbReference>
<dbReference type="SUPFAM" id="SSF55729">
    <property type="entry name" value="Acyl-CoA N-acyltransferases (Nat)"/>
    <property type="match status" value="1"/>
</dbReference>
<dbReference type="STRING" id="1569628.A0A316V2Y8"/>
<evidence type="ECO:0000259" key="3">
    <source>
        <dbReference type="SMART" id="SM01006"/>
    </source>
</evidence>
<protein>
    <recommendedName>
        <fullName evidence="3">Acyltransferase MbtK/IucB-like conserved domain-containing protein</fullName>
    </recommendedName>
</protein>
<dbReference type="PANTHER" id="PTHR31438">
    <property type="entry name" value="LYSINE N-ACYLTRANSFERASE C17G9.06C-RELATED"/>
    <property type="match status" value="1"/>
</dbReference>
<dbReference type="GO" id="GO:0019290">
    <property type="term" value="P:siderophore biosynthetic process"/>
    <property type="evidence" value="ECO:0007669"/>
    <property type="project" value="InterPro"/>
</dbReference>
<organism evidence="4 5">
    <name type="scientific">Jaminaea rosea</name>
    <dbReference type="NCBI Taxonomy" id="1569628"/>
    <lineage>
        <taxon>Eukaryota</taxon>
        <taxon>Fungi</taxon>
        <taxon>Dikarya</taxon>
        <taxon>Basidiomycota</taxon>
        <taxon>Ustilaginomycotina</taxon>
        <taxon>Exobasidiomycetes</taxon>
        <taxon>Microstromatales</taxon>
        <taxon>Microstromatales incertae sedis</taxon>
        <taxon>Jaminaea</taxon>
    </lineage>
</organism>
<sequence length="481" mass="53605">MVAPPAAATLRTMPRGTASLAALTRRGAGIAPSIARSTPSALPSSSQRSLHSTALRSSDPYPKDPRQRFTPPSPYVPLEARPLNMPFILPDGSPARVVENDSHDILSVYAAIGGGSKDEIIASFERQKGHKARVSLHGVVQDSRAQSEDIWKLRVGPKAGGDEVRAAWIAVYAFWLRRDPYERLPISIVDSPRLRSYMIATGLGFQPPDSSTEGHLLLDRSAFYQGAGAPLDLSFLRTPEPQGHQDFGVPLASPSFPSILSFTSSQSPAYCTTHPLRPPKPPVGSLLYARYQPSVSSLFQLYHLNAEDPAHFEAYARWQNSDRVNVGWKERGSDEHHLKTLKGVEEDPHKMSFMFAWDGKVAGYAEASWNMEDPMAPFVRSGGGNYIGPWDQGVHMLTGEEWARGRHRFVATTVNLRHFCFLREPRTDVVVSEPRYDLGIVSLHRAYSPVENMGEAELPHKRTNWLRQHKERFYKEAGFWC</sequence>
<dbReference type="SMART" id="SM01006">
    <property type="entry name" value="AlcB"/>
    <property type="match status" value="1"/>
</dbReference>
<dbReference type="InterPro" id="IPR016181">
    <property type="entry name" value="Acyl_CoA_acyltransferase"/>
</dbReference>
<proteinExistence type="inferred from homology"/>
<dbReference type="Proteomes" id="UP000245884">
    <property type="component" value="Unassembled WGS sequence"/>
</dbReference>
<dbReference type="GeneID" id="37027084"/>
<dbReference type="OrthoDB" id="4250781at2759"/>
<keyword evidence="5" id="KW-1185">Reference proteome</keyword>
<comment type="similarity">
    <text evidence="1">Belongs to the lysine N-acyltransferase MbtK family.</text>
</comment>
<dbReference type="PANTHER" id="PTHR31438:SF1">
    <property type="entry name" value="LYSINE N-ACYLTRANSFERASE C17G9.06C-RELATED"/>
    <property type="match status" value="1"/>
</dbReference>
<feature type="domain" description="Acyltransferase MbtK/IucB-like conserved" evidence="3">
    <location>
        <begin position="302"/>
        <end position="351"/>
    </location>
</feature>
<dbReference type="GO" id="GO:0016410">
    <property type="term" value="F:N-acyltransferase activity"/>
    <property type="evidence" value="ECO:0007669"/>
    <property type="project" value="TreeGrafter"/>
</dbReference>
<reference evidence="4 5" key="1">
    <citation type="journal article" date="2018" name="Mol. Biol. Evol.">
        <title>Broad Genomic Sampling Reveals a Smut Pathogenic Ancestry of the Fungal Clade Ustilaginomycotina.</title>
        <authorList>
            <person name="Kijpornyongpan T."/>
            <person name="Mondo S.J."/>
            <person name="Barry K."/>
            <person name="Sandor L."/>
            <person name="Lee J."/>
            <person name="Lipzen A."/>
            <person name="Pangilinan J."/>
            <person name="LaButti K."/>
            <person name="Hainaut M."/>
            <person name="Henrissat B."/>
            <person name="Grigoriev I.V."/>
            <person name="Spatafora J.W."/>
            <person name="Aime M.C."/>
        </authorList>
    </citation>
    <scope>NUCLEOTIDE SEQUENCE [LARGE SCALE GENOMIC DNA]</scope>
    <source>
        <strain evidence="4 5">MCA 5214</strain>
    </source>
</reference>
<name>A0A316V2Y8_9BASI</name>
<dbReference type="AlphaFoldDB" id="A0A316V2Y8"/>
<gene>
    <name evidence="4" type="ORF">BDZ90DRAFT_229891</name>
</gene>
<accession>A0A316V2Y8</accession>
<dbReference type="InterPro" id="IPR019432">
    <property type="entry name" value="Acyltransferase_MbtK/IucB-like"/>
</dbReference>
<evidence type="ECO:0000256" key="1">
    <source>
        <dbReference type="ARBA" id="ARBA00009893"/>
    </source>
</evidence>
<dbReference type="Pfam" id="PF13523">
    <property type="entry name" value="Acetyltransf_8"/>
    <property type="match status" value="1"/>
</dbReference>
<dbReference type="Gene3D" id="3.40.630.30">
    <property type="match status" value="1"/>
</dbReference>
<feature type="compositionally biased region" description="Polar residues" evidence="2">
    <location>
        <begin position="35"/>
        <end position="56"/>
    </location>
</feature>